<dbReference type="EMBL" id="BSEV01000011">
    <property type="protein sequence ID" value="GLK11396.1"/>
    <property type="molecule type" value="Genomic_DNA"/>
</dbReference>
<accession>A0A9W6MEP2</accession>
<comment type="caution">
    <text evidence="2">The sequence shown here is derived from an EMBL/GenBank/DDBJ whole genome shotgun (WGS) entry which is preliminary data.</text>
</comment>
<dbReference type="Proteomes" id="UP001143474">
    <property type="component" value="Unassembled WGS sequence"/>
</dbReference>
<keyword evidence="3" id="KW-1185">Reference proteome</keyword>
<dbReference type="AlphaFoldDB" id="A0A9W6MEP2"/>
<evidence type="ECO:0008006" key="4">
    <source>
        <dbReference type="Google" id="ProtNLM"/>
    </source>
</evidence>
<evidence type="ECO:0000313" key="2">
    <source>
        <dbReference type="EMBL" id="GLK11396.1"/>
    </source>
</evidence>
<proteinExistence type="predicted"/>
<protein>
    <recommendedName>
        <fullName evidence="4">Peptidase inhibitor family I36</fullName>
    </recommendedName>
</protein>
<feature type="chain" id="PRO_5040803122" description="Peptidase inhibitor family I36" evidence="1">
    <location>
        <begin position="21"/>
        <end position="151"/>
    </location>
</feature>
<evidence type="ECO:0000313" key="3">
    <source>
        <dbReference type="Proteomes" id="UP001143474"/>
    </source>
</evidence>
<keyword evidence="1" id="KW-0732">Signal</keyword>
<organism evidence="2 3">
    <name type="scientific">Streptosporangium carneum</name>
    <dbReference type="NCBI Taxonomy" id="47481"/>
    <lineage>
        <taxon>Bacteria</taxon>
        <taxon>Bacillati</taxon>
        <taxon>Actinomycetota</taxon>
        <taxon>Actinomycetes</taxon>
        <taxon>Streptosporangiales</taxon>
        <taxon>Streptosporangiaceae</taxon>
        <taxon>Streptosporangium</taxon>
    </lineage>
</organism>
<name>A0A9W6MEP2_9ACTN</name>
<evidence type="ECO:0000256" key="1">
    <source>
        <dbReference type="SAM" id="SignalP"/>
    </source>
</evidence>
<reference evidence="2" key="1">
    <citation type="journal article" date="2014" name="Int. J. Syst. Evol. Microbiol.">
        <title>Complete genome sequence of Corynebacterium casei LMG S-19264T (=DSM 44701T), isolated from a smear-ripened cheese.</title>
        <authorList>
            <consortium name="US DOE Joint Genome Institute (JGI-PGF)"/>
            <person name="Walter F."/>
            <person name="Albersmeier A."/>
            <person name="Kalinowski J."/>
            <person name="Ruckert C."/>
        </authorList>
    </citation>
    <scope>NUCLEOTIDE SEQUENCE</scope>
    <source>
        <strain evidence="2">VKM Ac-2007</strain>
    </source>
</reference>
<sequence>MKPVTRAVATAVITASAVLAPLGAVAGAAAPQAVSRTAAQSAGSQGAAAESKAALRLCAYNFVCGWEHANGPVYDHFPCFEQQMGNSTWYNLPAGCQDKITAWNNADWLKRTMCLYDHVNGRRVTLSRLTAGKWANLEAWANDRADAVGVC</sequence>
<feature type="signal peptide" evidence="1">
    <location>
        <begin position="1"/>
        <end position="20"/>
    </location>
</feature>
<reference evidence="2" key="2">
    <citation type="submission" date="2023-01" db="EMBL/GenBank/DDBJ databases">
        <authorList>
            <person name="Sun Q."/>
            <person name="Evtushenko L."/>
        </authorList>
    </citation>
    <scope>NUCLEOTIDE SEQUENCE</scope>
    <source>
        <strain evidence="2">VKM Ac-2007</strain>
    </source>
</reference>
<gene>
    <name evidence="2" type="ORF">GCM10017600_48030</name>
</gene>
<dbReference type="RefSeq" id="WP_271219781.1">
    <property type="nucleotide sequence ID" value="NZ_BAAAVD010000049.1"/>
</dbReference>